<evidence type="ECO:0000256" key="6">
    <source>
        <dbReference type="SAM" id="MobiDB-lite"/>
    </source>
</evidence>
<evidence type="ECO:0000259" key="7">
    <source>
        <dbReference type="SMART" id="SM00249"/>
    </source>
</evidence>
<dbReference type="GeneID" id="100369478"/>
<evidence type="ECO:0000256" key="2">
    <source>
        <dbReference type="ARBA" id="ARBA00022723"/>
    </source>
</evidence>
<dbReference type="PANTHER" id="PTHR14571:SF9">
    <property type="entry name" value="HISTONE-LYSINE N-METHYLTRANSFERASE SET-26-RELATED"/>
    <property type="match status" value="1"/>
</dbReference>
<keyword evidence="4" id="KW-0862">Zinc</keyword>
<accession>A0ABM0GSX0</accession>
<dbReference type="InterPro" id="IPR013083">
    <property type="entry name" value="Znf_RING/FYVE/PHD"/>
</dbReference>
<dbReference type="Pfam" id="PF13831">
    <property type="entry name" value="PHD_2"/>
    <property type="match status" value="1"/>
</dbReference>
<organism evidence="8 9">
    <name type="scientific">Saccoglossus kowalevskii</name>
    <name type="common">Acorn worm</name>
    <dbReference type="NCBI Taxonomy" id="10224"/>
    <lineage>
        <taxon>Eukaryota</taxon>
        <taxon>Metazoa</taxon>
        <taxon>Hemichordata</taxon>
        <taxon>Enteropneusta</taxon>
        <taxon>Harrimaniidae</taxon>
        <taxon>Saccoglossus</taxon>
    </lineage>
</organism>
<dbReference type="RefSeq" id="XP_002736653.1">
    <property type="nucleotide sequence ID" value="XM_002736607.2"/>
</dbReference>
<feature type="domain" description="Zinc finger PHD-type" evidence="7">
    <location>
        <begin position="123"/>
        <end position="167"/>
    </location>
</feature>
<keyword evidence="3" id="KW-0863">Zinc-finger</keyword>
<evidence type="ECO:0000313" key="8">
    <source>
        <dbReference type="Proteomes" id="UP000694865"/>
    </source>
</evidence>
<comment type="subcellular location">
    <subcellularLocation>
        <location evidence="1">Nucleus</location>
    </subcellularLocation>
</comment>
<dbReference type="InterPro" id="IPR019787">
    <property type="entry name" value="Znf_PHD-finger"/>
</dbReference>
<feature type="region of interest" description="Disordered" evidence="6">
    <location>
        <begin position="61"/>
        <end position="108"/>
    </location>
</feature>
<evidence type="ECO:0000313" key="9">
    <source>
        <dbReference type="RefSeq" id="XP_002736653.1"/>
    </source>
</evidence>
<keyword evidence="5" id="KW-0539">Nucleus</keyword>
<keyword evidence="2" id="KW-0479">Metal-binding</keyword>
<dbReference type="InterPro" id="IPR041947">
    <property type="entry name" value="PHD_PHF13"/>
</dbReference>
<dbReference type="CDD" id="cd15632">
    <property type="entry name" value="PHD_PHF13"/>
    <property type="match status" value="1"/>
</dbReference>
<keyword evidence="8" id="KW-1185">Reference proteome</keyword>
<dbReference type="InterPro" id="IPR011011">
    <property type="entry name" value="Znf_FYVE_PHD"/>
</dbReference>
<evidence type="ECO:0000256" key="1">
    <source>
        <dbReference type="ARBA" id="ARBA00004123"/>
    </source>
</evidence>
<dbReference type="PANTHER" id="PTHR14571">
    <property type="entry name" value="HISTONE-LYSINE N-METHYLTRANSFERASE SET-26-RELATED"/>
    <property type="match status" value="1"/>
</dbReference>
<reference evidence="9" key="1">
    <citation type="submission" date="2025-08" db="UniProtKB">
        <authorList>
            <consortium name="RefSeq"/>
        </authorList>
    </citation>
    <scope>IDENTIFICATION</scope>
    <source>
        <tissue evidence="9">Testes</tissue>
    </source>
</reference>
<dbReference type="Proteomes" id="UP000694865">
    <property type="component" value="Unplaced"/>
</dbReference>
<feature type="compositionally biased region" description="Low complexity" evidence="6">
    <location>
        <begin position="70"/>
        <end position="99"/>
    </location>
</feature>
<sequence length="188" mass="21275">MRGVLGMAIDVFKAPDMMKVVKKEENENYVPRRKKRRTAADFNMFCTWVLAYEAEQQELVRKGNNSPHDSAGSSTGSFSSDLLDSSSLSTSSSSSNLSNEDQEEEGIMNEHDDEAEDSFDLVTCYCSKPFAGRPMIECNECNTWIHLSCAKIRKSNIPDTFVCQQCRDAKHTIRRSGRVRGPKKRFIE</sequence>
<name>A0ABM0GSX0_SACKO</name>
<dbReference type="InterPro" id="IPR001965">
    <property type="entry name" value="Znf_PHD"/>
</dbReference>
<dbReference type="Gene3D" id="3.30.40.10">
    <property type="entry name" value="Zinc/RING finger domain, C3HC4 (zinc finger)"/>
    <property type="match status" value="1"/>
</dbReference>
<evidence type="ECO:0000256" key="5">
    <source>
        <dbReference type="ARBA" id="ARBA00023242"/>
    </source>
</evidence>
<dbReference type="SMART" id="SM00249">
    <property type="entry name" value="PHD"/>
    <property type="match status" value="1"/>
</dbReference>
<dbReference type="SUPFAM" id="SSF57903">
    <property type="entry name" value="FYVE/PHD zinc finger"/>
    <property type="match status" value="1"/>
</dbReference>
<protein>
    <submittedName>
        <fullName evidence="9">PHD finger protein 13-like</fullName>
    </submittedName>
</protein>
<evidence type="ECO:0000256" key="4">
    <source>
        <dbReference type="ARBA" id="ARBA00022833"/>
    </source>
</evidence>
<proteinExistence type="predicted"/>
<gene>
    <name evidence="9" type="primary">LOC100369478</name>
</gene>
<evidence type="ECO:0000256" key="3">
    <source>
        <dbReference type="ARBA" id="ARBA00022771"/>
    </source>
</evidence>